<evidence type="ECO:0000313" key="2">
    <source>
        <dbReference type="Proteomes" id="UP000663651"/>
    </source>
</evidence>
<dbReference type="InterPro" id="IPR026350">
    <property type="entry name" value="GxxExxY"/>
</dbReference>
<dbReference type="Pfam" id="PF13366">
    <property type="entry name" value="PDDEXK_3"/>
    <property type="match status" value="1"/>
</dbReference>
<gene>
    <name evidence="1" type="ORF">JZM60_05090</name>
</gene>
<name>A0ABX7Q775_9BACT</name>
<reference evidence="1 2" key="1">
    <citation type="submission" date="2021-03" db="EMBL/GenBank/DDBJ databases">
        <title>Geobacter metallireducens gen. nov. sp. nov., a microorganism capable of coupling the complete oxidation of organic compounds to the reduction of iron and other metals.</title>
        <authorList>
            <person name="Li Y."/>
        </authorList>
    </citation>
    <scope>NUCLEOTIDE SEQUENCE [LARGE SCALE GENOMIC DNA]</scope>
    <source>
        <strain evidence="1 2">Jerry-YX</strain>
    </source>
</reference>
<dbReference type="NCBIfam" id="TIGR04256">
    <property type="entry name" value="GxxExxY"/>
    <property type="match status" value="1"/>
</dbReference>
<dbReference type="Proteomes" id="UP000663651">
    <property type="component" value="Chromosome"/>
</dbReference>
<keyword evidence="2" id="KW-1185">Reference proteome</keyword>
<dbReference type="InterPro" id="IPR011604">
    <property type="entry name" value="PDDEXK-like_dom_sf"/>
</dbReference>
<organism evidence="1 2">
    <name type="scientific">Geobacter benzoatilyticus</name>
    <dbReference type="NCBI Taxonomy" id="2815309"/>
    <lineage>
        <taxon>Bacteria</taxon>
        <taxon>Pseudomonadati</taxon>
        <taxon>Thermodesulfobacteriota</taxon>
        <taxon>Desulfuromonadia</taxon>
        <taxon>Geobacterales</taxon>
        <taxon>Geobacteraceae</taxon>
        <taxon>Geobacter</taxon>
    </lineage>
</organism>
<dbReference type="Gene3D" id="3.90.320.10">
    <property type="match status" value="1"/>
</dbReference>
<accession>A0ABX7Q775</accession>
<protein>
    <submittedName>
        <fullName evidence="1">GxxExxY protein</fullName>
    </submittedName>
</protein>
<dbReference type="EMBL" id="CP071382">
    <property type="protein sequence ID" value="QSV47336.1"/>
    <property type="molecule type" value="Genomic_DNA"/>
</dbReference>
<proteinExistence type="predicted"/>
<evidence type="ECO:0000313" key="1">
    <source>
        <dbReference type="EMBL" id="QSV47336.1"/>
    </source>
</evidence>
<sequence length="109" mass="12146">MKVHSALGPGLLESAYEACLVHELKKRDVKVISQVALPVNYDGVTIELGYRLDLLVENKVIVELKAVEKVSPVHQAQLLSYMKLSGKKLGLLINFNVMHLRDGIKRVVL</sequence>